<name>A0A3B0YK87_9ZZZZ</name>
<dbReference type="GO" id="GO:0016887">
    <property type="term" value="F:ATP hydrolysis activity"/>
    <property type="evidence" value="ECO:0007669"/>
    <property type="project" value="InterPro"/>
</dbReference>
<feature type="domain" description="ABC transporter" evidence="5">
    <location>
        <begin position="5"/>
        <end position="234"/>
    </location>
</feature>
<evidence type="ECO:0000256" key="4">
    <source>
        <dbReference type="ARBA" id="ARBA00022840"/>
    </source>
</evidence>
<dbReference type="InterPro" id="IPR027417">
    <property type="entry name" value="P-loop_NTPase"/>
</dbReference>
<proteinExistence type="inferred from homology"/>
<evidence type="ECO:0000313" key="6">
    <source>
        <dbReference type="EMBL" id="VAW69324.1"/>
    </source>
</evidence>
<dbReference type="AlphaFoldDB" id="A0A3B0YK87"/>
<dbReference type="PROSITE" id="PS50893">
    <property type="entry name" value="ABC_TRANSPORTER_2"/>
    <property type="match status" value="1"/>
</dbReference>
<gene>
    <name evidence="6" type="ORF">MNBD_GAMMA09-1653</name>
</gene>
<dbReference type="EMBL" id="UOFI01000151">
    <property type="protein sequence ID" value="VAW69324.1"/>
    <property type="molecule type" value="Genomic_DNA"/>
</dbReference>
<organism evidence="6">
    <name type="scientific">hydrothermal vent metagenome</name>
    <dbReference type="NCBI Taxonomy" id="652676"/>
    <lineage>
        <taxon>unclassified sequences</taxon>
        <taxon>metagenomes</taxon>
        <taxon>ecological metagenomes</taxon>
    </lineage>
</organism>
<dbReference type="SMART" id="SM00382">
    <property type="entry name" value="AAA"/>
    <property type="match status" value="1"/>
</dbReference>
<dbReference type="SUPFAM" id="SSF52540">
    <property type="entry name" value="P-loop containing nucleoside triphosphate hydrolases"/>
    <property type="match status" value="1"/>
</dbReference>
<dbReference type="Pfam" id="PF00005">
    <property type="entry name" value="ABC_tran"/>
    <property type="match status" value="1"/>
</dbReference>
<sequence length="317" mass="35273">MSALIQAQNLHRYYEETHAVNDVSIHLQQGDVLGLLGPNGAGKSSCMQMLCGVLAPSTGEILINGIDLFNNPNQAKKHIGYLPDTPPLYPELTVDEYLNYTAHLRRVRKTQIPELHKQAKQHCGLEGYGKRLIGNLSKGYQQRVGIAQAIIHQPDIIILDEPTVGLDPIQMREIRSLITDLSQQHGIILSTHVLPEVQAICNRVQLIHQGKSVFNKAMSEIQQHNQVMLRLQSPADINELLKLPGVEKIDRNDNHHYTLNGNELQNSLSQISHHCVSQNWGLLEIHLKENSLEQIFLDLTTGDTPAATEAAHPGADT</sequence>
<dbReference type="PANTHER" id="PTHR43335">
    <property type="entry name" value="ABC TRANSPORTER, ATP-BINDING PROTEIN"/>
    <property type="match status" value="1"/>
</dbReference>
<dbReference type="InterPro" id="IPR003439">
    <property type="entry name" value="ABC_transporter-like_ATP-bd"/>
</dbReference>
<keyword evidence="2" id="KW-0813">Transport</keyword>
<dbReference type="PANTHER" id="PTHR43335:SF4">
    <property type="entry name" value="ABC TRANSPORTER, ATP-BINDING PROTEIN"/>
    <property type="match status" value="1"/>
</dbReference>
<accession>A0A3B0YK87</accession>
<dbReference type="InterPro" id="IPR003593">
    <property type="entry name" value="AAA+_ATPase"/>
</dbReference>
<reference evidence="6" key="1">
    <citation type="submission" date="2018-06" db="EMBL/GenBank/DDBJ databases">
        <authorList>
            <person name="Zhirakovskaya E."/>
        </authorList>
    </citation>
    <scope>NUCLEOTIDE SEQUENCE</scope>
</reference>
<evidence type="ECO:0000256" key="1">
    <source>
        <dbReference type="ARBA" id="ARBA00005417"/>
    </source>
</evidence>
<keyword evidence="3" id="KW-0547">Nucleotide-binding</keyword>
<evidence type="ECO:0000256" key="3">
    <source>
        <dbReference type="ARBA" id="ARBA00022741"/>
    </source>
</evidence>
<dbReference type="GO" id="GO:0005524">
    <property type="term" value="F:ATP binding"/>
    <property type="evidence" value="ECO:0007669"/>
    <property type="project" value="UniProtKB-KW"/>
</dbReference>
<keyword evidence="4 6" id="KW-0067">ATP-binding</keyword>
<evidence type="ECO:0000259" key="5">
    <source>
        <dbReference type="PROSITE" id="PS50893"/>
    </source>
</evidence>
<dbReference type="Gene3D" id="3.40.50.300">
    <property type="entry name" value="P-loop containing nucleotide triphosphate hydrolases"/>
    <property type="match status" value="1"/>
</dbReference>
<comment type="similarity">
    <text evidence="1">Belongs to the ABC transporter superfamily.</text>
</comment>
<evidence type="ECO:0000256" key="2">
    <source>
        <dbReference type="ARBA" id="ARBA00022448"/>
    </source>
</evidence>
<protein>
    <submittedName>
        <fullName evidence="6">Gliding motility-associated ABC transporter ATP-binding protein GldA</fullName>
    </submittedName>
</protein>